<dbReference type="RefSeq" id="WP_213170004.1">
    <property type="nucleotide sequence ID" value="NZ_CP070496.1"/>
</dbReference>
<feature type="transmembrane region" description="Helical" evidence="9">
    <location>
        <begin position="35"/>
        <end position="55"/>
    </location>
</feature>
<keyword evidence="2 9" id="KW-0813">Transport</keyword>
<keyword evidence="4 9" id="KW-0812">Transmembrane</keyword>
<dbReference type="Proteomes" id="UP000662939">
    <property type="component" value="Chromosome"/>
</dbReference>
<evidence type="ECO:0000256" key="9">
    <source>
        <dbReference type="HAMAP-Rule" id="MF_01464"/>
    </source>
</evidence>
<comment type="subcellular location">
    <subcellularLocation>
        <location evidence="1 9">Cell membrane</location>
        <topology evidence="1 9">Multi-pass membrane protein</topology>
    </subcellularLocation>
</comment>
<dbReference type="Pfam" id="PF02355">
    <property type="entry name" value="SecD_SecF_C"/>
    <property type="match status" value="1"/>
</dbReference>
<feature type="domain" description="Protein export membrane protein SecD/SecF C-terminal" evidence="11">
    <location>
        <begin position="131"/>
        <end position="315"/>
    </location>
</feature>
<evidence type="ECO:0000256" key="2">
    <source>
        <dbReference type="ARBA" id="ARBA00022448"/>
    </source>
</evidence>
<protein>
    <recommendedName>
        <fullName evidence="9">Protein-export membrane protein SecF</fullName>
    </recommendedName>
</protein>
<evidence type="ECO:0000256" key="1">
    <source>
        <dbReference type="ARBA" id="ARBA00004651"/>
    </source>
</evidence>
<keyword evidence="7 9" id="KW-0811">Translocation</keyword>
<dbReference type="PANTHER" id="PTHR30081:SF8">
    <property type="entry name" value="PROTEIN TRANSLOCASE SUBUNIT SECF"/>
    <property type="match status" value="1"/>
</dbReference>
<dbReference type="NCBIfam" id="TIGR00966">
    <property type="entry name" value="transloc_SecF"/>
    <property type="match status" value="1"/>
</dbReference>
<dbReference type="KEGG" id="nav:JQS30_09235"/>
<organism evidence="12 13">
    <name type="scientific">Natronoglycomyces albus</name>
    <dbReference type="NCBI Taxonomy" id="2811108"/>
    <lineage>
        <taxon>Bacteria</taxon>
        <taxon>Bacillati</taxon>
        <taxon>Actinomycetota</taxon>
        <taxon>Actinomycetes</taxon>
        <taxon>Glycomycetales</taxon>
        <taxon>Glycomycetaceae</taxon>
        <taxon>Natronoglycomyces</taxon>
    </lineage>
</organism>
<feature type="compositionally biased region" description="Low complexity" evidence="10">
    <location>
        <begin position="379"/>
        <end position="393"/>
    </location>
</feature>
<keyword evidence="5 9" id="KW-0653">Protein transport</keyword>
<dbReference type="HAMAP" id="MF_01464_B">
    <property type="entry name" value="SecF_B"/>
    <property type="match status" value="1"/>
</dbReference>
<dbReference type="GO" id="GO:0065002">
    <property type="term" value="P:intracellular protein transmembrane transport"/>
    <property type="evidence" value="ECO:0007669"/>
    <property type="project" value="UniProtKB-UniRule"/>
</dbReference>
<dbReference type="AlphaFoldDB" id="A0A895XNE3"/>
<dbReference type="SUPFAM" id="SSF82866">
    <property type="entry name" value="Multidrug efflux transporter AcrB transmembrane domain"/>
    <property type="match status" value="1"/>
</dbReference>
<evidence type="ECO:0000259" key="11">
    <source>
        <dbReference type="Pfam" id="PF02355"/>
    </source>
</evidence>
<feature type="transmembrane region" description="Helical" evidence="9">
    <location>
        <begin position="176"/>
        <end position="199"/>
    </location>
</feature>
<comment type="similarity">
    <text evidence="9">Belongs to the SecD/SecF family. SecF subfamily.</text>
</comment>
<name>A0A895XNE3_9ACTN</name>
<dbReference type="InterPro" id="IPR005665">
    <property type="entry name" value="SecF_bac"/>
</dbReference>
<dbReference type="InterPro" id="IPR022646">
    <property type="entry name" value="SecD/SecF_CS"/>
</dbReference>
<comment type="function">
    <text evidence="9">Part of the Sec protein translocase complex. Interacts with the SecYEG preprotein conducting channel. SecDF uses the proton motive force (PMF) to complete protein translocation after the ATP-dependent function of SecA.</text>
</comment>
<evidence type="ECO:0000313" key="12">
    <source>
        <dbReference type="EMBL" id="QSB04006.1"/>
    </source>
</evidence>
<dbReference type="EMBL" id="CP070496">
    <property type="protein sequence ID" value="QSB04006.1"/>
    <property type="molecule type" value="Genomic_DNA"/>
</dbReference>
<feature type="transmembrane region" description="Helical" evidence="9">
    <location>
        <begin position="287"/>
        <end position="311"/>
    </location>
</feature>
<proteinExistence type="inferred from homology"/>
<feature type="transmembrane region" description="Helical" evidence="9">
    <location>
        <begin position="262"/>
        <end position="281"/>
    </location>
</feature>
<comment type="subunit">
    <text evidence="9">Forms a complex with SecD. Part of the essential Sec protein translocation apparatus which comprises SecA, SecYEG and auxiliary proteins SecDF. Other proteins may also be involved.</text>
</comment>
<dbReference type="GO" id="GO:0015450">
    <property type="term" value="F:protein-transporting ATPase activity"/>
    <property type="evidence" value="ECO:0007669"/>
    <property type="project" value="InterPro"/>
</dbReference>
<feature type="transmembrane region" description="Helical" evidence="9">
    <location>
        <begin position="205"/>
        <end position="224"/>
    </location>
</feature>
<evidence type="ECO:0000256" key="8">
    <source>
        <dbReference type="ARBA" id="ARBA00023136"/>
    </source>
</evidence>
<dbReference type="GO" id="GO:0006605">
    <property type="term" value="P:protein targeting"/>
    <property type="evidence" value="ECO:0007669"/>
    <property type="project" value="UniProtKB-UniRule"/>
</dbReference>
<evidence type="ECO:0000256" key="6">
    <source>
        <dbReference type="ARBA" id="ARBA00022989"/>
    </source>
</evidence>
<dbReference type="InterPro" id="IPR022645">
    <property type="entry name" value="SecD/SecF_bac"/>
</dbReference>
<dbReference type="InterPro" id="IPR048634">
    <property type="entry name" value="SecD_SecF_C"/>
</dbReference>
<dbReference type="PRINTS" id="PR01755">
    <property type="entry name" value="SECFTRNLCASE"/>
</dbReference>
<keyword evidence="3 9" id="KW-1003">Cell membrane</keyword>
<evidence type="ECO:0000256" key="10">
    <source>
        <dbReference type="SAM" id="MobiDB-lite"/>
    </source>
</evidence>
<dbReference type="InterPro" id="IPR022813">
    <property type="entry name" value="SecD/SecF_arch_bac"/>
</dbReference>
<dbReference type="GO" id="GO:0043952">
    <property type="term" value="P:protein transport by the Sec complex"/>
    <property type="evidence" value="ECO:0007669"/>
    <property type="project" value="UniProtKB-UniRule"/>
</dbReference>
<sequence>MSPQKNQARSSELSIFSKLYRGETDVPIVPSRKKLYIAGAVLMTISVIAILFKGFTLGIDFVGGVQYAAPVSSTVSLEDVEEAVEDAGVPVSSAQRAGSGDAANYVIRAGVMSDEETAGARQAITSLLGIETSDVSVTEVSSTWGQAVSQQALVALLVFIALVTLFIWLRFEKRMAVAALASLIFDLVLVAGVFAIVGFEVTPSTLVGMLMVLAYSLYDTVVVFDKLRENTEGLLQSRRQTFAEAANDAVNLTLMRSINTSIIGALPVGGLLFIGVGMLGVGTLKDLALVLFVGVITGTFSSVFLAAPLVVDLANRSPVYQKHNQKVANKRAGISEDGDEEDDVPDRTLGDESDNIDLQVDEVDADEGERSAAVATTTPRPGVRPASRGSRGSRSARSRRD</sequence>
<evidence type="ECO:0000313" key="13">
    <source>
        <dbReference type="Proteomes" id="UP000662939"/>
    </source>
</evidence>
<dbReference type="PANTHER" id="PTHR30081">
    <property type="entry name" value="PROTEIN-EXPORT MEMBRANE PROTEIN SEC"/>
    <property type="match status" value="1"/>
</dbReference>
<evidence type="ECO:0000256" key="4">
    <source>
        <dbReference type="ARBA" id="ARBA00022692"/>
    </source>
</evidence>
<dbReference type="Pfam" id="PF07549">
    <property type="entry name" value="Sec_GG"/>
    <property type="match status" value="1"/>
</dbReference>
<dbReference type="GO" id="GO:0005886">
    <property type="term" value="C:plasma membrane"/>
    <property type="evidence" value="ECO:0007669"/>
    <property type="project" value="UniProtKB-SubCell"/>
</dbReference>
<gene>
    <name evidence="9 12" type="primary">secF</name>
    <name evidence="12" type="ORF">JQS30_09235</name>
</gene>
<keyword evidence="13" id="KW-1185">Reference proteome</keyword>
<evidence type="ECO:0000256" key="3">
    <source>
        <dbReference type="ARBA" id="ARBA00022475"/>
    </source>
</evidence>
<feature type="transmembrane region" description="Helical" evidence="9">
    <location>
        <begin position="152"/>
        <end position="169"/>
    </location>
</feature>
<keyword evidence="6 9" id="KW-1133">Transmembrane helix</keyword>
<accession>A0A895XNE3</accession>
<feature type="compositionally biased region" description="Acidic residues" evidence="10">
    <location>
        <begin position="351"/>
        <end position="367"/>
    </location>
</feature>
<evidence type="ECO:0000256" key="7">
    <source>
        <dbReference type="ARBA" id="ARBA00023010"/>
    </source>
</evidence>
<keyword evidence="8 9" id="KW-0472">Membrane</keyword>
<feature type="region of interest" description="Disordered" evidence="10">
    <location>
        <begin position="324"/>
        <end position="401"/>
    </location>
</feature>
<reference evidence="12" key="1">
    <citation type="submission" date="2021-02" db="EMBL/GenBank/DDBJ databases">
        <title>Natronoglycomyces albus gen. nov., sp. nov, a haloalkaliphilic actinobacterium from a soda solonchak soil.</title>
        <authorList>
            <person name="Sorokin D.Y."/>
            <person name="Khijniak T.V."/>
            <person name="Zakharycheva A.P."/>
            <person name="Boueva O.V."/>
            <person name="Ariskina E.V."/>
            <person name="Hahnke R.L."/>
            <person name="Bunk B."/>
            <person name="Sproer C."/>
            <person name="Schumann P."/>
            <person name="Evtushenko L.I."/>
            <person name="Kublanov I.V."/>
        </authorList>
    </citation>
    <scope>NUCLEOTIDE SEQUENCE</scope>
    <source>
        <strain evidence="12">DSM 106290</strain>
    </source>
</reference>
<evidence type="ECO:0000256" key="5">
    <source>
        <dbReference type="ARBA" id="ARBA00022927"/>
    </source>
</evidence>
<dbReference type="Gene3D" id="1.20.1640.10">
    <property type="entry name" value="Multidrug efflux transporter AcrB transmembrane domain"/>
    <property type="match status" value="1"/>
</dbReference>